<dbReference type="Pfam" id="PF00531">
    <property type="entry name" value="Death"/>
    <property type="match status" value="1"/>
</dbReference>
<dbReference type="OrthoDB" id="6710946at2759"/>
<evidence type="ECO:0000256" key="2">
    <source>
        <dbReference type="SAM" id="MobiDB-lite"/>
    </source>
</evidence>
<dbReference type="GO" id="GO:0007165">
    <property type="term" value="P:signal transduction"/>
    <property type="evidence" value="ECO:0007669"/>
    <property type="project" value="InterPro"/>
</dbReference>
<reference evidence="4" key="1">
    <citation type="submission" date="2017-05" db="UniProtKB">
        <authorList>
            <consortium name="EnsemblMetazoa"/>
        </authorList>
    </citation>
    <scope>IDENTIFICATION</scope>
</reference>
<evidence type="ECO:0000256" key="1">
    <source>
        <dbReference type="SAM" id="Coils"/>
    </source>
</evidence>
<feature type="region of interest" description="Disordered" evidence="2">
    <location>
        <begin position="259"/>
        <end position="284"/>
    </location>
</feature>
<dbReference type="InterPro" id="IPR011029">
    <property type="entry name" value="DEATH-like_dom_sf"/>
</dbReference>
<dbReference type="InterPro" id="IPR000488">
    <property type="entry name" value="Death_dom"/>
</dbReference>
<dbReference type="AlphaFoldDB" id="A0A1X7SS23"/>
<feature type="coiled-coil region" evidence="1">
    <location>
        <begin position="114"/>
        <end position="148"/>
    </location>
</feature>
<sequence>MAEKPEANPQANHSFEITLKDNFDKRGLTVEDLKSHQCTENVLVRLSKNLENWEVVGFWLGLVGPEIRAIRIDSNSEEERRIKALNKWKEKKGDDATYYNLIEALNDYGNVEMIDRALDLLKDFLLEKEKEEEQKEMERQKEREMKANFYQKIKSQLLAKGLLVPDLQVNIREEDVDAIAELVGKDWYTFGKYMKVEESTLDHIKEVGGSKLGRKKKLLEYFISKKLRYEDIIYGLYNASDEHNPSINGVLDYLLTQRESEDPKSNERQNSKQRRPRSKLHQQQDVPWQAIFEERELKPPKLTKSRGHLTPETYADHFFDMLWLEEKEHMKKLEE</sequence>
<organism evidence="4">
    <name type="scientific">Amphimedon queenslandica</name>
    <name type="common">Sponge</name>
    <dbReference type="NCBI Taxonomy" id="400682"/>
    <lineage>
        <taxon>Eukaryota</taxon>
        <taxon>Metazoa</taxon>
        <taxon>Porifera</taxon>
        <taxon>Demospongiae</taxon>
        <taxon>Heteroscleromorpha</taxon>
        <taxon>Haplosclerida</taxon>
        <taxon>Niphatidae</taxon>
        <taxon>Amphimedon</taxon>
    </lineage>
</organism>
<dbReference type="PROSITE" id="PS50017">
    <property type="entry name" value="DEATH_DOMAIN"/>
    <property type="match status" value="1"/>
</dbReference>
<dbReference type="Gene3D" id="1.10.533.10">
    <property type="entry name" value="Death Domain, Fas"/>
    <property type="match status" value="1"/>
</dbReference>
<feature type="compositionally biased region" description="Basic residues" evidence="2">
    <location>
        <begin position="271"/>
        <end position="280"/>
    </location>
</feature>
<dbReference type="SUPFAM" id="SSF47986">
    <property type="entry name" value="DEATH domain"/>
    <property type="match status" value="1"/>
</dbReference>
<feature type="domain" description="Death" evidence="3">
    <location>
        <begin position="51"/>
        <end position="121"/>
    </location>
</feature>
<dbReference type="EnsemblMetazoa" id="Aqu2.1.04949_001">
    <property type="protein sequence ID" value="Aqu2.1.04949_001"/>
    <property type="gene ID" value="Aqu2.1.04949"/>
</dbReference>
<evidence type="ECO:0000259" key="3">
    <source>
        <dbReference type="PROSITE" id="PS50017"/>
    </source>
</evidence>
<evidence type="ECO:0000313" key="4">
    <source>
        <dbReference type="EnsemblMetazoa" id="Aqu2.1.04949_001"/>
    </source>
</evidence>
<accession>A0A1X7SS23</accession>
<name>A0A1X7SS23_AMPQE</name>
<proteinExistence type="predicted"/>
<feature type="compositionally biased region" description="Basic and acidic residues" evidence="2">
    <location>
        <begin position="259"/>
        <end position="270"/>
    </location>
</feature>
<protein>
    <recommendedName>
        <fullName evidence="3">Death domain-containing protein</fullName>
    </recommendedName>
</protein>
<dbReference type="CDD" id="cd01670">
    <property type="entry name" value="Death"/>
    <property type="match status" value="1"/>
</dbReference>
<keyword evidence="1" id="KW-0175">Coiled coil</keyword>
<dbReference type="InParanoid" id="A0A1X7SS23"/>